<proteinExistence type="predicted"/>
<comment type="caution">
    <text evidence="2">The sequence shown here is derived from an EMBL/GenBank/DDBJ whole genome shotgun (WGS) entry which is preliminary data.</text>
</comment>
<dbReference type="AlphaFoldDB" id="A0AAV3PWD2"/>
<organism evidence="2 3">
    <name type="scientific">Lithospermum erythrorhizon</name>
    <name type="common">Purple gromwell</name>
    <name type="synonym">Lithospermum officinale var. erythrorhizon</name>
    <dbReference type="NCBI Taxonomy" id="34254"/>
    <lineage>
        <taxon>Eukaryota</taxon>
        <taxon>Viridiplantae</taxon>
        <taxon>Streptophyta</taxon>
        <taxon>Embryophyta</taxon>
        <taxon>Tracheophyta</taxon>
        <taxon>Spermatophyta</taxon>
        <taxon>Magnoliopsida</taxon>
        <taxon>eudicotyledons</taxon>
        <taxon>Gunneridae</taxon>
        <taxon>Pentapetalae</taxon>
        <taxon>asterids</taxon>
        <taxon>lamiids</taxon>
        <taxon>Boraginales</taxon>
        <taxon>Boraginaceae</taxon>
        <taxon>Boraginoideae</taxon>
        <taxon>Lithospermeae</taxon>
        <taxon>Lithospermum</taxon>
    </lineage>
</organism>
<feature type="region of interest" description="Disordered" evidence="1">
    <location>
        <begin position="9"/>
        <end position="35"/>
    </location>
</feature>
<name>A0AAV3PWD2_LITER</name>
<protein>
    <submittedName>
        <fullName evidence="2">Uncharacterized protein</fullName>
    </submittedName>
</protein>
<gene>
    <name evidence="2" type="ORF">LIER_38158</name>
</gene>
<reference evidence="2 3" key="1">
    <citation type="submission" date="2024-01" db="EMBL/GenBank/DDBJ databases">
        <title>The complete chloroplast genome sequence of Lithospermum erythrorhizon: insights into the phylogenetic relationship among Boraginaceae species and the maternal lineages of purple gromwells.</title>
        <authorList>
            <person name="Okada T."/>
            <person name="Watanabe K."/>
        </authorList>
    </citation>
    <scope>NUCLEOTIDE SEQUENCE [LARGE SCALE GENOMIC DNA]</scope>
</reference>
<accession>A0AAV3PWD2</accession>
<evidence type="ECO:0000313" key="3">
    <source>
        <dbReference type="Proteomes" id="UP001454036"/>
    </source>
</evidence>
<keyword evidence="3" id="KW-1185">Reference proteome</keyword>
<dbReference type="Proteomes" id="UP001454036">
    <property type="component" value="Unassembled WGS sequence"/>
</dbReference>
<sequence length="77" mass="8394">MTFLTACLVSGSGDSEIGQEPARSTRSEKSSETLPDPVRVQILIRDPKPDLERFTGSLVTEFIEIETEFSAAAPPLK</sequence>
<evidence type="ECO:0000313" key="2">
    <source>
        <dbReference type="EMBL" id="GAA0155814.1"/>
    </source>
</evidence>
<dbReference type="EMBL" id="BAABME010019033">
    <property type="protein sequence ID" value="GAA0155814.1"/>
    <property type="molecule type" value="Genomic_DNA"/>
</dbReference>
<evidence type="ECO:0000256" key="1">
    <source>
        <dbReference type="SAM" id="MobiDB-lite"/>
    </source>
</evidence>